<organism evidence="1 2">
    <name type="scientific">Bacillus phage vB_BsuM-Goe2</name>
    <dbReference type="NCBI Taxonomy" id="1933062"/>
    <lineage>
        <taxon>Viruses</taxon>
        <taxon>Duplodnaviria</taxon>
        <taxon>Heunggongvirae</taxon>
        <taxon>Uroviricota</taxon>
        <taxon>Caudoviricetes</taxon>
        <taxon>Herelleviridae</taxon>
        <taxon>Spounavirinae</taxon>
        <taxon>Okubovirus</taxon>
        <taxon>Okubovirus camphawk</taxon>
    </lineage>
</organism>
<evidence type="ECO:0008006" key="3">
    <source>
        <dbReference type="Google" id="ProtNLM"/>
    </source>
</evidence>
<reference evidence="1 2" key="1">
    <citation type="journal article" date="2017" name="Viruses">
        <title>Characterization of Bacillus subtilis Viruses vB_BsuM-Goe2 and vB_BsuM-Goe3.</title>
        <authorList>
            <person name="Willms I.M."/>
            <person name="Hoppert M."/>
            <person name="Hertel R."/>
        </authorList>
    </citation>
    <scope>NUCLEOTIDE SEQUENCE [LARGE SCALE GENOMIC DNA]</scope>
</reference>
<protein>
    <recommendedName>
        <fullName evidence="3">Tail fiber protein</fullName>
    </recommendedName>
</protein>
<accession>A0A1Z1D994</accession>
<evidence type="ECO:0000313" key="2">
    <source>
        <dbReference type="Proteomes" id="UP000224660"/>
    </source>
</evidence>
<name>A0A1Z1D994_9CAUD</name>
<dbReference type="Proteomes" id="UP000224660">
    <property type="component" value="Segment"/>
</dbReference>
<sequence length="431" mass="46939">MAYQPNPITVNDTVKQIMDRVNDMMDPLEVANTVAIPIISETEPTTGLMDGVLWYNPTTKIVKIYLKGAFTSLGSGDGQGGQLSEPPSYEKYEKRVTVSTDTNTIEIGITGYNRAEDMLWVYQNSTFIAHGGDYTFTEDGLSIKKVDGVWEAGTVIDLVALVLVPGSSVNPTMASIETFYTITQDGESEITIPIPEYSYLTDRLHLYHDNLFLYEGDQWRLNADGTKVILNYSVIAGDKLLFTVLKKVKEPVSNGADGSTLAPNSVADSKLAPDNKVGSLSTLKTANKESAVKAINEVYDSLQTNIGNVSTNTEDINKLKSRADENEGQLSNIKFSLGEMNSTVQGLQTNDQEYESRISNLENVTNREGVILKAPDQSTWKLTVDNTGALVTTKTVISGEYDGVVIVESPDGSGWQVGVTNDGTLVTTKIQ</sequence>
<dbReference type="EMBL" id="KY368639">
    <property type="protein sequence ID" value="APZ82335.1"/>
    <property type="molecule type" value="Genomic_DNA"/>
</dbReference>
<gene>
    <name evidence="1" type="ORF">Goe2_c09900</name>
</gene>
<evidence type="ECO:0000313" key="1">
    <source>
        <dbReference type="EMBL" id="APZ82335.1"/>
    </source>
</evidence>
<proteinExistence type="predicted"/>